<feature type="binding site" evidence="10">
    <location>
        <position position="157"/>
    </location>
    <ligand>
        <name>Mn(2+)</name>
        <dbReference type="ChEBI" id="CHEBI:29035"/>
    </ligand>
</feature>
<dbReference type="AlphaFoldDB" id="A0A7Y8VS87"/>
<evidence type="ECO:0000256" key="2">
    <source>
        <dbReference type="ARBA" id="ARBA00022723"/>
    </source>
</evidence>
<proteinExistence type="inferred from homology"/>
<comment type="cofactor">
    <cofactor evidence="10">
        <name>Mg(2+)</name>
        <dbReference type="ChEBI" id="CHEBI:18420"/>
    </cofactor>
    <cofactor evidence="10">
        <name>Mn(2+)</name>
        <dbReference type="ChEBI" id="CHEBI:29035"/>
    </cofactor>
</comment>
<keyword evidence="4 10" id="KW-0378">Hydrolase</keyword>
<protein>
    <recommendedName>
        <fullName evidence="10">CRISPR-associated endonuclease Cas1</fullName>
        <ecNumber evidence="10">3.1.-.-</ecNumber>
    </recommendedName>
</protein>
<sequence>MSHVYVTTGETSVGIDGGRITIKNKDNLIRTIPKETVESISVFGNAILTAKCIQFCLTNGISVSFFSGRGKYFGRLESTAHRKIEVLEQQIDAFRDYELCLEICKRIVSAKIRNQEIVLRRYAKESVSKLSRLICDMKIYREKAENSDIIHSTLGYEGMAARTYFSALSEIVDPEFKFNGRSRRPPMDPFNSMLSLGYTLLMYELYPKAENEGLSPYYAAFHKTYANQPALISDLMEEWRSVIVDSTVLSLVQGHEIKPEHFEYAEDGNGVFLTKEGMSKFINKFEKTMNRTSRYLLYDQTERTMRKAMHEQCHRMRLAIINGDANEYAPIVIR</sequence>
<evidence type="ECO:0000256" key="8">
    <source>
        <dbReference type="ARBA" id="ARBA00023211"/>
    </source>
</evidence>
<dbReference type="Pfam" id="PF01867">
    <property type="entry name" value="Cas_Cas1"/>
    <property type="match status" value="1"/>
</dbReference>
<name>A0A7Y8VS87_9FIRM</name>
<evidence type="ECO:0000313" key="11">
    <source>
        <dbReference type="EMBL" id="NWO23582.1"/>
    </source>
</evidence>
<keyword evidence="12" id="KW-1185">Reference proteome</keyword>
<accession>A0A7Y8VS87</accession>
<keyword evidence="3 10" id="KW-0255">Endonuclease</keyword>
<dbReference type="RefSeq" id="WP_178978599.1">
    <property type="nucleotide sequence ID" value="NZ_CAUTAN010000045.1"/>
</dbReference>
<dbReference type="CDD" id="cd09634">
    <property type="entry name" value="Cas1_I-II-III"/>
    <property type="match status" value="1"/>
</dbReference>
<dbReference type="GO" id="GO:0016787">
    <property type="term" value="F:hydrolase activity"/>
    <property type="evidence" value="ECO:0007669"/>
    <property type="project" value="UniProtKB-KW"/>
</dbReference>
<evidence type="ECO:0000256" key="1">
    <source>
        <dbReference type="ARBA" id="ARBA00022722"/>
    </source>
</evidence>
<evidence type="ECO:0000256" key="5">
    <source>
        <dbReference type="ARBA" id="ARBA00022842"/>
    </source>
</evidence>
<dbReference type="NCBIfam" id="TIGR00287">
    <property type="entry name" value="cas1"/>
    <property type="match status" value="1"/>
</dbReference>
<keyword evidence="2 10" id="KW-0479">Metal-binding</keyword>
<evidence type="ECO:0000256" key="7">
    <source>
        <dbReference type="ARBA" id="ARBA00023125"/>
    </source>
</evidence>
<dbReference type="HAMAP" id="MF_01470">
    <property type="entry name" value="Cas1"/>
    <property type="match status" value="1"/>
</dbReference>
<dbReference type="InterPro" id="IPR002729">
    <property type="entry name" value="CRISPR-assoc_Cas1"/>
</dbReference>
<dbReference type="GO" id="GO:0004519">
    <property type="term" value="F:endonuclease activity"/>
    <property type="evidence" value="ECO:0007669"/>
    <property type="project" value="UniProtKB-UniRule"/>
</dbReference>
<dbReference type="GO" id="GO:0043571">
    <property type="term" value="P:maintenance of CRISPR repeat elements"/>
    <property type="evidence" value="ECO:0007669"/>
    <property type="project" value="UniProtKB-UniRule"/>
</dbReference>
<evidence type="ECO:0000256" key="10">
    <source>
        <dbReference type="HAMAP-Rule" id="MF_01470"/>
    </source>
</evidence>
<dbReference type="EMBL" id="JABXYR010000002">
    <property type="protein sequence ID" value="NWO23582.1"/>
    <property type="molecule type" value="Genomic_DNA"/>
</dbReference>
<dbReference type="Gene3D" id="3.100.10.20">
    <property type="entry name" value="CRISPR-associated endonuclease Cas1, N-terminal domain"/>
    <property type="match status" value="1"/>
</dbReference>
<comment type="function">
    <text evidence="10">CRISPR (clustered regularly interspaced short palindromic repeat), is an adaptive immune system that provides protection against mobile genetic elements (viruses, transposable elements and conjugative plasmids). CRISPR clusters contain spacers, sequences complementary to antecedent mobile elements, and target invading nucleic acids. CRISPR clusters are transcribed and processed into CRISPR RNA (crRNA). Acts as a dsDNA endonuclease. Involved in the integration of spacer DNA into the CRISPR cassette.</text>
</comment>
<keyword evidence="8 10" id="KW-0464">Manganese</keyword>
<dbReference type="Proteomes" id="UP000526307">
    <property type="component" value="Unassembled WGS sequence"/>
</dbReference>
<dbReference type="PANTHER" id="PTHR34353">
    <property type="entry name" value="CRISPR-ASSOCIATED ENDONUCLEASE CAS1 1"/>
    <property type="match status" value="1"/>
</dbReference>
<evidence type="ECO:0000256" key="9">
    <source>
        <dbReference type="ARBA" id="ARBA00038592"/>
    </source>
</evidence>
<comment type="subunit">
    <text evidence="9 10">Homodimer, forms a heterotetramer with a Cas2 homodimer.</text>
</comment>
<dbReference type="PANTHER" id="PTHR34353:SF2">
    <property type="entry name" value="CRISPR-ASSOCIATED ENDONUCLEASE CAS1 1"/>
    <property type="match status" value="1"/>
</dbReference>
<dbReference type="InterPro" id="IPR042211">
    <property type="entry name" value="CRISPR-assoc_Cas1_N"/>
</dbReference>
<keyword evidence="1 10" id="KW-0540">Nuclease</keyword>
<comment type="similarity">
    <text evidence="10">Belongs to the CRISPR-associated endonuclease Cas1 family.</text>
</comment>
<reference evidence="11 12" key="1">
    <citation type="submission" date="2020-06" db="EMBL/GenBank/DDBJ databases">
        <title>Mogibacterium timidum strain W9173 genomic sequence.</title>
        <authorList>
            <person name="Wade W.G."/>
            <person name="Johnston C.D."/>
            <person name="Chen T."/>
            <person name="Dewhirst F.E."/>
        </authorList>
    </citation>
    <scope>NUCLEOTIDE SEQUENCE [LARGE SCALE GENOMIC DNA]</scope>
    <source>
        <strain evidence="11 12">W9173</strain>
    </source>
</reference>
<keyword evidence="7 10" id="KW-0238">DNA-binding</keyword>
<organism evidence="11 12">
    <name type="scientific">Mogibacterium timidum</name>
    <dbReference type="NCBI Taxonomy" id="35519"/>
    <lineage>
        <taxon>Bacteria</taxon>
        <taxon>Bacillati</taxon>
        <taxon>Bacillota</taxon>
        <taxon>Clostridia</taxon>
        <taxon>Peptostreptococcales</taxon>
        <taxon>Anaerovoracaceae</taxon>
        <taxon>Mogibacterium</taxon>
    </lineage>
</organism>
<feature type="binding site" evidence="10">
    <location>
        <position position="222"/>
    </location>
    <ligand>
        <name>Mn(2+)</name>
        <dbReference type="ChEBI" id="CHEBI:29035"/>
    </ligand>
</feature>
<dbReference type="GO" id="GO:0046872">
    <property type="term" value="F:metal ion binding"/>
    <property type="evidence" value="ECO:0007669"/>
    <property type="project" value="UniProtKB-UniRule"/>
</dbReference>
<feature type="binding site" evidence="10">
    <location>
        <position position="237"/>
    </location>
    <ligand>
        <name>Mn(2+)</name>
        <dbReference type="ChEBI" id="CHEBI:29035"/>
    </ligand>
</feature>
<dbReference type="GO" id="GO:0051607">
    <property type="term" value="P:defense response to virus"/>
    <property type="evidence" value="ECO:0007669"/>
    <property type="project" value="UniProtKB-UniRule"/>
</dbReference>
<evidence type="ECO:0000256" key="4">
    <source>
        <dbReference type="ARBA" id="ARBA00022801"/>
    </source>
</evidence>
<dbReference type="InterPro" id="IPR050646">
    <property type="entry name" value="Cas1"/>
</dbReference>
<dbReference type="Gene3D" id="1.20.120.920">
    <property type="entry name" value="CRISPR-associated endonuclease Cas1, C-terminal domain"/>
    <property type="match status" value="1"/>
</dbReference>
<comment type="caution">
    <text evidence="11">The sequence shown here is derived from an EMBL/GenBank/DDBJ whole genome shotgun (WGS) entry which is preliminary data.</text>
</comment>
<dbReference type="GO" id="GO:0003677">
    <property type="term" value="F:DNA binding"/>
    <property type="evidence" value="ECO:0007669"/>
    <property type="project" value="UniProtKB-KW"/>
</dbReference>
<keyword evidence="5 10" id="KW-0460">Magnesium</keyword>
<dbReference type="InterPro" id="IPR042206">
    <property type="entry name" value="CRISPR-assoc_Cas1_C"/>
</dbReference>
<dbReference type="EC" id="3.1.-.-" evidence="10"/>
<evidence type="ECO:0000256" key="3">
    <source>
        <dbReference type="ARBA" id="ARBA00022759"/>
    </source>
</evidence>
<evidence type="ECO:0000313" key="12">
    <source>
        <dbReference type="Proteomes" id="UP000526307"/>
    </source>
</evidence>
<evidence type="ECO:0000256" key="6">
    <source>
        <dbReference type="ARBA" id="ARBA00023118"/>
    </source>
</evidence>
<gene>
    <name evidence="10 11" type="primary">cas1</name>
    <name evidence="11" type="ORF">HW270_05835</name>
</gene>
<keyword evidence="6 10" id="KW-0051">Antiviral defense</keyword>